<keyword evidence="2" id="KW-1185">Reference proteome</keyword>
<evidence type="ECO:0000313" key="2">
    <source>
        <dbReference type="Proteomes" id="UP000533598"/>
    </source>
</evidence>
<protein>
    <submittedName>
        <fullName evidence="1">Uncharacterized protein</fullName>
    </submittedName>
</protein>
<dbReference type="Proteomes" id="UP000533598">
    <property type="component" value="Unassembled WGS sequence"/>
</dbReference>
<dbReference type="RefSeq" id="WP_185002466.1">
    <property type="nucleotide sequence ID" value="NZ_BAAAUI010000042.1"/>
</dbReference>
<gene>
    <name evidence="1" type="ORF">HNR67_002786</name>
</gene>
<comment type="caution">
    <text evidence="1">The sequence shown here is derived from an EMBL/GenBank/DDBJ whole genome shotgun (WGS) entry which is preliminary data.</text>
</comment>
<name>A0A7W7CB80_9PSEU</name>
<dbReference type="AlphaFoldDB" id="A0A7W7CB80"/>
<accession>A0A7W7CB80</accession>
<evidence type="ECO:0000313" key="1">
    <source>
        <dbReference type="EMBL" id="MBB4676668.1"/>
    </source>
</evidence>
<reference evidence="1 2" key="1">
    <citation type="submission" date="2020-08" db="EMBL/GenBank/DDBJ databases">
        <title>Sequencing the genomes of 1000 actinobacteria strains.</title>
        <authorList>
            <person name="Klenk H.-P."/>
        </authorList>
    </citation>
    <scope>NUCLEOTIDE SEQUENCE [LARGE SCALE GENOMIC DNA]</scope>
    <source>
        <strain evidence="1 2">DSM 44230</strain>
    </source>
</reference>
<dbReference type="EMBL" id="JACHMH010000001">
    <property type="protein sequence ID" value="MBB4676668.1"/>
    <property type="molecule type" value="Genomic_DNA"/>
</dbReference>
<organism evidence="1 2">
    <name type="scientific">Crossiella cryophila</name>
    <dbReference type="NCBI Taxonomy" id="43355"/>
    <lineage>
        <taxon>Bacteria</taxon>
        <taxon>Bacillati</taxon>
        <taxon>Actinomycetota</taxon>
        <taxon>Actinomycetes</taxon>
        <taxon>Pseudonocardiales</taxon>
        <taxon>Pseudonocardiaceae</taxon>
        <taxon>Crossiella</taxon>
    </lineage>
</organism>
<proteinExistence type="predicted"/>
<sequence length="80" mass="9215">MRYEVILAEVAQRTFDSMPSSGQQAFTAKRRRLAVAPEQEGTWSPKTHRWTTHMGPHGVIEYTVHGSVVRVVVWRIQFYG</sequence>